<feature type="active site" description="Proton donor/acceptor" evidence="6">
    <location>
        <position position="132"/>
    </location>
</feature>
<dbReference type="Proteomes" id="UP000270296">
    <property type="component" value="Unassembled WGS sequence"/>
</dbReference>
<evidence type="ECO:0000256" key="2">
    <source>
        <dbReference type="ARBA" id="ARBA00005988"/>
    </source>
</evidence>
<keyword evidence="3" id="KW-0378">Hydrolase</keyword>
<name>A0A3P8DS94_9BILA</name>
<evidence type="ECO:0000256" key="1">
    <source>
        <dbReference type="ARBA" id="ARBA00001947"/>
    </source>
</evidence>
<evidence type="ECO:0000256" key="5">
    <source>
        <dbReference type="ARBA" id="ARBA00022833"/>
    </source>
</evidence>
<evidence type="ECO:0000256" key="6">
    <source>
        <dbReference type="PROSITE-ProRule" id="PRU01379"/>
    </source>
</evidence>
<evidence type="ECO:0000313" key="8">
    <source>
        <dbReference type="EMBL" id="VDP36798.1"/>
    </source>
</evidence>
<comment type="similarity">
    <text evidence="2 6">Belongs to the peptidase M14 family.</text>
</comment>
<keyword evidence="3" id="KW-0645">Protease</keyword>
<feature type="domain" description="Peptidase M14" evidence="7">
    <location>
        <begin position="1"/>
        <end position="162"/>
    </location>
</feature>
<dbReference type="GO" id="GO:0016485">
    <property type="term" value="P:protein processing"/>
    <property type="evidence" value="ECO:0007669"/>
    <property type="project" value="TreeGrafter"/>
</dbReference>
<keyword evidence="3" id="KW-0121">Carboxypeptidase</keyword>
<sequence>MNRNFPCRFPQFCGGPLQPEVDAVIRWSRSVPFVLSANFHGGSTVANYPFDDTSTGIAQLQPTPDDALFRKLAHTYARAHKDMWISGYRCDVYPNGDMFYNGIVNGASWYTLSGGLQDWSYLNTNDFHLTIEMNCFKYPYASMLHRYWNEHKYSLLLFLDQVKI</sequence>
<dbReference type="GO" id="GO:0005615">
    <property type="term" value="C:extracellular space"/>
    <property type="evidence" value="ECO:0007669"/>
    <property type="project" value="TreeGrafter"/>
</dbReference>
<dbReference type="InterPro" id="IPR057247">
    <property type="entry name" value="CARBOXYPEPT_ZN_2"/>
</dbReference>
<dbReference type="GO" id="GO:0008270">
    <property type="term" value="F:zinc ion binding"/>
    <property type="evidence" value="ECO:0007669"/>
    <property type="project" value="InterPro"/>
</dbReference>
<keyword evidence="4" id="KW-0479">Metal-binding</keyword>
<protein>
    <recommendedName>
        <fullName evidence="7">Peptidase M14 domain-containing protein</fullName>
    </recommendedName>
</protein>
<dbReference type="AlphaFoldDB" id="A0A3P8DS94"/>
<dbReference type="InterPro" id="IPR050753">
    <property type="entry name" value="Peptidase_M14_domain"/>
</dbReference>
<dbReference type="GO" id="GO:0006518">
    <property type="term" value="P:peptide metabolic process"/>
    <property type="evidence" value="ECO:0007669"/>
    <property type="project" value="TreeGrafter"/>
</dbReference>
<comment type="cofactor">
    <cofactor evidence="1">
        <name>Zn(2+)</name>
        <dbReference type="ChEBI" id="CHEBI:29105"/>
    </cofactor>
</comment>
<dbReference type="Pfam" id="PF00246">
    <property type="entry name" value="Peptidase_M14"/>
    <property type="match status" value="1"/>
</dbReference>
<proteinExistence type="inferred from homology"/>
<keyword evidence="5" id="KW-0862">Zinc</keyword>
<dbReference type="PROSITE" id="PS52035">
    <property type="entry name" value="PEPTIDASE_M14"/>
    <property type="match status" value="1"/>
</dbReference>
<dbReference type="GO" id="GO:0004181">
    <property type="term" value="F:metallocarboxypeptidase activity"/>
    <property type="evidence" value="ECO:0007669"/>
    <property type="project" value="InterPro"/>
</dbReference>
<dbReference type="OrthoDB" id="10249045at2759"/>
<evidence type="ECO:0000259" key="7">
    <source>
        <dbReference type="PROSITE" id="PS52035"/>
    </source>
</evidence>
<dbReference type="SUPFAM" id="SSF53187">
    <property type="entry name" value="Zn-dependent exopeptidases"/>
    <property type="match status" value="1"/>
</dbReference>
<dbReference type="PANTHER" id="PTHR11532">
    <property type="entry name" value="PROTEASE M14 CARBOXYPEPTIDASE"/>
    <property type="match status" value="1"/>
</dbReference>
<reference evidence="8 9" key="1">
    <citation type="submission" date="2018-11" db="EMBL/GenBank/DDBJ databases">
        <authorList>
            <consortium name="Pathogen Informatics"/>
        </authorList>
    </citation>
    <scope>NUCLEOTIDE SEQUENCE [LARGE SCALE GENOMIC DNA]</scope>
</reference>
<keyword evidence="9" id="KW-1185">Reference proteome</keyword>
<dbReference type="PANTHER" id="PTHR11532:SF73">
    <property type="entry name" value="CARBOXYPEPTIDASE D"/>
    <property type="match status" value="1"/>
</dbReference>
<dbReference type="Gene3D" id="3.40.630.10">
    <property type="entry name" value="Zn peptidases"/>
    <property type="match status" value="1"/>
</dbReference>
<dbReference type="EMBL" id="UZAM01015012">
    <property type="protein sequence ID" value="VDP36798.1"/>
    <property type="molecule type" value="Genomic_DNA"/>
</dbReference>
<accession>A0A3P8DS94</accession>
<evidence type="ECO:0000256" key="4">
    <source>
        <dbReference type="ARBA" id="ARBA00022723"/>
    </source>
</evidence>
<dbReference type="InterPro" id="IPR000834">
    <property type="entry name" value="Peptidase_M14"/>
</dbReference>
<evidence type="ECO:0000256" key="3">
    <source>
        <dbReference type="ARBA" id="ARBA00022645"/>
    </source>
</evidence>
<dbReference type="PROSITE" id="PS00133">
    <property type="entry name" value="CARBOXYPEPT_ZN_2"/>
    <property type="match status" value="1"/>
</dbReference>
<gene>
    <name evidence="8" type="ORF">SBAD_LOCUS11063</name>
</gene>
<organism evidence="8 9">
    <name type="scientific">Soboliphyme baturini</name>
    <dbReference type="NCBI Taxonomy" id="241478"/>
    <lineage>
        <taxon>Eukaryota</taxon>
        <taxon>Metazoa</taxon>
        <taxon>Ecdysozoa</taxon>
        <taxon>Nematoda</taxon>
        <taxon>Enoplea</taxon>
        <taxon>Dorylaimia</taxon>
        <taxon>Dioctophymatida</taxon>
        <taxon>Dioctophymatoidea</taxon>
        <taxon>Soboliphymatidae</taxon>
        <taxon>Soboliphyme</taxon>
    </lineage>
</organism>
<evidence type="ECO:0000313" key="9">
    <source>
        <dbReference type="Proteomes" id="UP000270296"/>
    </source>
</evidence>